<dbReference type="FunFam" id="3.40.640.10:FF:000030">
    <property type="entry name" value="Low-specificity L-threonine aldolase"/>
    <property type="match status" value="1"/>
</dbReference>
<name>A0A084GAD3_PSEDA</name>
<accession>A0A084GAD3</accession>
<dbReference type="GO" id="GO:0008784">
    <property type="term" value="F:alanine racemase activity"/>
    <property type="evidence" value="ECO:0007669"/>
    <property type="project" value="UniProtKB-EC"/>
</dbReference>
<evidence type="ECO:0000313" key="8">
    <source>
        <dbReference type="EMBL" id="KEZ44295.1"/>
    </source>
</evidence>
<gene>
    <name evidence="8" type="ORF">SAPIO_CDS3255</name>
</gene>
<comment type="caution">
    <text evidence="8">The sequence shown here is derived from an EMBL/GenBank/DDBJ whole genome shotgun (WGS) entry which is preliminary data.</text>
</comment>
<evidence type="ECO:0000256" key="5">
    <source>
        <dbReference type="PIRSR" id="PIRSR017617-1"/>
    </source>
</evidence>
<evidence type="ECO:0000259" key="7">
    <source>
        <dbReference type="Pfam" id="PF01212"/>
    </source>
</evidence>
<proteinExistence type="inferred from homology"/>
<protein>
    <submittedName>
        <fullName evidence="8">Low-specificity L-threonine aldolase</fullName>
        <ecNumber evidence="8">4.1.2.5</ecNumber>
        <ecNumber evidence="8">5.1.1.1</ecNumber>
    </submittedName>
</protein>
<dbReference type="InterPro" id="IPR015421">
    <property type="entry name" value="PyrdxlP-dep_Trfase_major"/>
</dbReference>
<dbReference type="GeneID" id="27722327"/>
<dbReference type="PIRSF" id="PIRSF017617">
    <property type="entry name" value="Thr_aldolase"/>
    <property type="match status" value="1"/>
</dbReference>
<feature type="modified residue" description="N6-(pyridoxal phosphate)lysine" evidence="5">
    <location>
        <position position="216"/>
    </location>
</feature>
<sequence length="387" mass="41587">MTGGASHNGWIGHKGPGGFDLRTDVATTPTPSMLAAIQSCTLLDDVFQEGQNTNDLESHLAELTGKEASLFVLSGTMGNQLGLRSLLTQPPHGVLCDKRSHIMNYEAGGVATLTGALVTPVLPENGIYLTLEDVQKNVVLTDDVHDCPTRVISLENTLNGMITPLSEVKRISEFARKHGILMHCDGARLWEAVTAGAGSLPEFCSQFDTVSLCFSKGLGAPVGSILVGPADVIKRARWVRKSIGGGLRQGAVVTAAARVAVDETFGKGPNGEGGLLRLSHETTRKVEKLWTELGGKLVHPVHTNMCWLDLNAAGCSDEKFEELGKQEGLRLMGNRLVISYQVAMNEQEILPRLERVFKAALADVQGATARPEGHASQEKTSMYRRSN</sequence>
<feature type="domain" description="Aromatic amino acid beta-eliminating lyase/threonine aldolase" evidence="7">
    <location>
        <begin position="20"/>
        <end position="311"/>
    </location>
</feature>
<feature type="compositionally biased region" description="Polar residues" evidence="6">
    <location>
        <begin position="378"/>
        <end position="387"/>
    </location>
</feature>
<feature type="region of interest" description="Disordered" evidence="6">
    <location>
        <begin position="367"/>
        <end position="387"/>
    </location>
</feature>
<dbReference type="RefSeq" id="XP_016644094.1">
    <property type="nucleotide sequence ID" value="XM_016786088.1"/>
</dbReference>
<dbReference type="PANTHER" id="PTHR48097:SF9">
    <property type="entry name" value="L-THREONINE ALDOLASE"/>
    <property type="match status" value="1"/>
</dbReference>
<dbReference type="Gene3D" id="3.40.640.10">
    <property type="entry name" value="Type I PLP-dependent aspartate aminotransferase-like (Major domain)"/>
    <property type="match status" value="1"/>
</dbReference>
<dbReference type="VEuPathDB" id="FungiDB:SAPIO_CDS3255"/>
<dbReference type="GO" id="GO:0006567">
    <property type="term" value="P:L-threonine catabolic process"/>
    <property type="evidence" value="ECO:0007669"/>
    <property type="project" value="TreeGrafter"/>
</dbReference>
<dbReference type="InterPro" id="IPR023603">
    <property type="entry name" value="Low_specificity_L-TA-like"/>
</dbReference>
<reference evidence="8 9" key="1">
    <citation type="journal article" date="2014" name="Genome Announc.">
        <title>Draft genome sequence of the pathogenic fungus Scedosporium apiospermum.</title>
        <authorList>
            <person name="Vandeputte P."/>
            <person name="Ghamrawi S."/>
            <person name="Rechenmann M."/>
            <person name="Iltis A."/>
            <person name="Giraud S."/>
            <person name="Fleury M."/>
            <person name="Thornton C."/>
            <person name="Delhaes L."/>
            <person name="Meyer W."/>
            <person name="Papon N."/>
            <person name="Bouchara J.P."/>
        </authorList>
    </citation>
    <scope>NUCLEOTIDE SEQUENCE [LARGE SCALE GENOMIC DNA]</scope>
    <source>
        <strain evidence="8 9">IHEM 14462</strain>
    </source>
</reference>
<dbReference type="AlphaFoldDB" id="A0A084GAD3"/>
<dbReference type="OrthoDB" id="10261951at2759"/>
<dbReference type="EC" id="5.1.1.1" evidence="8"/>
<evidence type="ECO:0000256" key="4">
    <source>
        <dbReference type="ARBA" id="ARBA00023239"/>
    </source>
</evidence>
<organism evidence="8 9">
    <name type="scientific">Pseudallescheria apiosperma</name>
    <name type="common">Scedosporium apiospermum</name>
    <dbReference type="NCBI Taxonomy" id="563466"/>
    <lineage>
        <taxon>Eukaryota</taxon>
        <taxon>Fungi</taxon>
        <taxon>Dikarya</taxon>
        <taxon>Ascomycota</taxon>
        <taxon>Pezizomycotina</taxon>
        <taxon>Sordariomycetes</taxon>
        <taxon>Hypocreomycetidae</taxon>
        <taxon>Microascales</taxon>
        <taxon>Microascaceae</taxon>
        <taxon>Scedosporium</taxon>
    </lineage>
</organism>
<dbReference type="GO" id="GO:0008732">
    <property type="term" value="F:L-allo-threonine aldolase activity"/>
    <property type="evidence" value="ECO:0007669"/>
    <property type="project" value="TreeGrafter"/>
</dbReference>
<comment type="cofactor">
    <cofactor evidence="1">
        <name>pyridoxal 5'-phosphate</name>
        <dbReference type="ChEBI" id="CHEBI:597326"/>
    </cofactor>
</comment>
<dbReference type="PANTHER" id="PTHR48097">
    <property type="entry name" value="L-THREONINE ALDOLASE-RELATED"/>
    <property type="match status" value="1"/>
</dbReference>
<keyword evidence="3" id="KW-0663">Pyridoxal phosphate</keyword>
<dbReference type="OMA" id="VQTNIVI"/>
<dbReference type="Proteomes" id="UP000028545">
    <property type="component" value="Unassembled WGS sequence"/>
</dbReference>
<keyword evidence="4 8" id="KW-0456">Lyase</keyword>
<dbReference type="HOGENOM" id="CLU_029381_1_0_1"/>
<dbReference type="KEGG" id="sapo:SAPIO_CDS3255"/>
<evidence type="ECO:0000256" key="6">
    <source>
        <dbReference type="SAM" id="MobiDB-lite"/>
    </source>
</evidence>
<dbReference type="EC" id="4.1.2.5" evidence="8"/>
<dbReference type="EMBL" id="JOWA01000088">
    <property type="protein sequence ID" value="KEZ44295.1"/>
    <property type="molecule type" value="Genomic_DNA"/>
</dbReference>
<dbReference type="SUPFAM" id="SSF53383">
    <property type="entry name" value="PLP-dependent transferases"/>
    <property type="match status" value="1"/>
</dbReference>
<dbReference type="InterPro" id="IPR001597">
    <property type="entry name" value="ArAA_b-elim_lyase/Thr_aldolase"/>
</dbReference>
<dbReference type="GO" id="GO:0006545">
    <property type="term" value="P:glycine biosynthetic process"/>
    <property type="evidence" value="ECO:0007669"/>
    <property type="project" value="TreeGrafter"/>
</dbReference>
<dbReference type="GO" id="GO:0005829">
    <property type="term" value="C:cytosol"/>
    <property type="evidence" value="ECO:0007669"/>
    <property type="project" value="TreeGrafter"/>
</dbReference>
<evidence type="ECO:0000256" key="3">
    <source>
        <dbReference type="ARBA" id="ARBA00022898"/>
    </source>
</evidence>
<keyword evidence="8" id="KW-0413">Isomerase</keyword>
<dbReference type="InterPro" id="IPR015424">
    <property type="entry name" value="PyrdxlP-dep_Trfase"/>
</dbReference>
<evidence type="ECO:0000313" key="9">
    <source>
        <dbReference type="Proteomes" id="UP000028545"/>
    </source>
</evidence>
<evidence type="ECO:0000256" key="1">
    <source>
        <dbReference type="ARBA" id="ARBA00001933"/>
    </source>
</evidence>
<comment type="similarity">
    <text evidence="2">Belongs to the threonine aldolase family.</text>
</comment>
<evidence type="ECO:0000256" key="2">
    <source>
        <dbReference type="ARBA" id="ARBA00006966"/>
    </source>
</evidence>
<keyword evidence="9" id="KW-1185">Reference proteome</keyword>
<dbReference type="NCBIfam" id="NF041359">
    <property type="entry name" value="GntG_guanitoxin"/>
    <property type="match status" value="1"/>
</dbReference>
<dbReference type="Pfam" id="PF01212">
    <property type="entry name" value="Beta_elim_lyase"/>
    <property type="match status" value="1"/>
</dbReference>